<evidence type="ECO:0000313" key="5">
    <source>
        <dbReference type="Proteomes" id="UP000504610"/>
    </source>
</evidence>
<reference evidence="6 7" key="2">
    <citation type="submission" date="2025-04" db="UniProtKB">
        <authorList>
            <consortium name="RefSeq"/>
        </authorList>
    </citation>
    <scope>IDENTIFICATION</scope>
    <source>
        <tissue evidence="6 7">Leaf</tissue>
    </source>
</reference>
<keyword evidence="6 7" id="KW-0808">Transferase</keyword>
<evidence type="ECO:0000313" key="8">
    <source>
        <dbReference type="RefSeq" id="XP_056853592.1"/>
    </source>
</evidence>
<reference evidence="5" key="1">
    <citation type="journal article" date="2019" name="Database">
        <title>The radish genome database (RadishGD): an integrated information resource for radish genomics.</title>
        <authorList>
            <person name="Yu H.J."/>
            <person name="Baek S."/>
            <person name="Lee Y.J."/>
            <person name="Cho A."/>
            <person name="Mun J.H."/>
        </authorList>
    </citation>
    <scope>NUCLEOTIDE SEQUENCE [LARGE SCALE GENOMIC DNA]</scope>
    <source>
        <strain evidence="5">cv. WK10039</strain>
    </source>
</reference>
<dbReference type="InterPro" id="IPR015421">
    <property type="entry name" value="PyrdxlP-dep_Trfase_major"/>
</dbReference>
<evidence type="ECO:0000313" key="6">
    <source>
        <dbReference type="RefSeq" id="XP_056853580.1"/>
    </source>
</evidence>
<dbReference type="GO" id="GO:0008793">
    <property type="term" value="F:aromatic-amino-acid transaminase activity"/>
    <property type="evidence" value="ECO:0007669"/>
    <property type="project" value="TreeGrafter"/>
</dbReference>
<dbReference type="PANTHER" id="PTHR43795">
    <property type="entry name" value="BIFUNCTIONAL ASPARTATE AMINOTRANSFERASE AND GLUTAMATE/ASPARTATE-PREPHENATE AMINOTRANSFERASE-RELATED"/>
    <property type="match status" value="1"/>
</dbReference>
<dbReference type="RefSeq" id="XP_056853580.1">
    <property type="nucleotide sequence ID" value="XM_056997600.1"/>
</dbReference>
<keyword evidence="1" id="KW-0663">Pyridoxal phosphate</keyword>
<keyword evidence="3" id="KW-1133">Transmembrane helix</keyword>
<dbReference type="Proteomes" id="UP000504610">
    <property type="component" value="Chromosome 2"/>
</dbReference>
<dbReference type="Gene3D" id="3.40.640.10">
    <property type="entry name" value="Type I PLP-dependent aspartate aminotransferase-like (Major domain)"/>
    <property type="match status" value="1"/>
</dbReference>
<dbReference type="CDD" id="cd00609">
    <property type="entry name" value="AAT_like"/>
    <property type="match status" value="1"/>
</dbReference>
<organism evidence="5 7">
    <name type="scientific">Raphanus sativus</name>
    <name type="common">Radish</name>
    <name type="synonym">Raphanus raphanistrum var. sativus</name>
    <dbReference type="NCBI Taxonomy" id="3726"/>
    <lineage>
        <taxon>Eukaryota</taxon>
        <taxon>Viridiplantae</taxon>
        <taxon>Streptophyta</taxon>
        <taxon>Embryophyta</taxon>
        <taxon>Tracheophyta</taxon>
        <taxon>Spermatophyta</taxon>
        <taxon>Magnoliopsida</taxon>
        <taxon>eudicotyledons</taxon>
        <taxon>Gunneridae</taxon>
        <taxon>Pentapetalae</taxon>
        <taxon>rosids</taxon>
        <taxon>malvids</taxon>
        <taxon>Brassicales</taxon>
        <taxon>Brassicaceae</taxon>
        <taxon>Brassiceae</taxon>
        <taxon>Raphanus</taxon>
    </lineage>
</organism>
<accession>A0A9W3CPZ8</accession>
<dbReference type="GO" id="GO:0006520">
    <property type="term" value="P:amino acid metabolic process"/>
    <property type="evidence" value="ECO:0007669"/>
    <property type="project" value="TreeGrafter"/>
</dbReference>
<dbReference type="GeneID" id="108843159"/>
<proteinExistence type="predicted"/>
<dbReference type="GO" id="GO:0004069">
    <property type="term" value="F:L-aspartate:2-oxoglutarate aminotransferase activity"/>
    <property type="evidence" value="ECO:0007669"/>
    <property type="project" value="TreeGrafter"/>
</dbReference>
<feature type="compositionally biased region" description="Low complexity" evidence="2">
    <location>
        <begin position="50"/>
        <end position="65"/>
    </location>
</feature>
<dbReference type="KEGG" id="rsz:108843159"/>
<dbReference type="RefSeq" id="XP_056853585.1">
    <property type="nucleotide sequence ID" value="XM_056997605.1"/>
</dbReference>
<protein>
    <submittedName>
        <fullName evidence="6 7">Probable aminotransferase ACS12 isoform X1</fullName>
    </submittedName>
</protein>
<dbReference type="RefSeq" id="XP_056853592.1">
    <property type="nucleotide sequence ID" value="XM_056997612.1"/>
</dbReference>
<feature type="region of interest" description="Disordered" evidence="2">
    <location>
        <begin position="39"/>
        <end position="66"/>
    </location>
</feature>
<dbReference type="AlphaFoldDB" id="A0A9W3CPZ8"/>
<evidence type="ECO:0000256" key="1">
    <source>
        <dbReference type="ARBA" id="ARBA00022898"/>
    </source>
</evidence>
<evidence type="ECO:0000256" key="2">
    <source>
        <dbReference type="SAM" id="MobiDB-lite"/>
    </source>
</evidence>
<feature type="domain" description="Aminotransferase class I/classII large" evidence="4">
    <location>
        <begin position="115"/>
        <end position="499"/>
    </location>
</feature>
<dbReference type="InterPro" id="IPR015424">
    <property type="entry name" value="PyrdxlP-dep_Trfase"/>
</dbReference>
<keyword evidence="6 7" id="KW-0032">Aminotransferase</keyword>
<feature type="transmembrane region" description="Helical" evidence="3">
    <location>
        <begin position="15"/>
        <end position="35"/>
    </location>
</feature>
<dbReference type="Pfam" id="PF00155">
    <property type="entry name" value="Aminotran_1_2"/>
    <property type="match status" value="1"/>
</dbReference>
<dbReference type="Gene3D" id="3.90.1150.10">
    <property type="entry name" value="Aspartate Aminotransferase, domain 1"/>
    <property type="match status" value="1"/>
</dbReference>
<dbReference type="GO" id="GO:0030170">
    <property type="term" value="F:pyridoxal phosphate binding"/>
    <property type="evidence" value="ECO:0007669"/>
    <property type="project" value="InterPro"/>
</dbReference>
<dbReference type="OrthoDB" id="691673at2759"/>
<dbReference type="InterPro" id="IPR004839">
    <property type="entry name" value="Aminotransferase_I/II_large"/>
</dbReference>
<name>A0A9W3CPZ8_RAPSA</name>
<dbReference type="InterPro" id="IPR015422">
    <property type="entry name" value="PyrdxlP-dep_Trfase_small"/>
</dbReference>
<dbReference type="SUPFAM" id="SSF53383">
    <property type="entry name" value="PLP-dependent transferases"/>
    <property type="match status" value="1"/>
</dbReference>
<dbReference type="PRINTS" id="PR00753">
    <property type="entry name" value="ACCSYNTHASE"/>
</dbReference>
<keyword evidence="3" id="KW-0812">Transmembrane</keyword>
<evidence type="ECO:0000256" key="3">
    <source>
        <dbReference type="SAM" id="Phobius"/>
    </source>
</evidence>
<keyword evidence="5" id="KW-1185">Reference proteome</keyword>
<evidence type="ECO:0000313" key="7">
    <source>
        <dbReference type="RefSeq" id="XP_056853585.1"/>
    </source>
</evidence>
<gene>
    <name evidence="6 7 8" type="primary">LOC108843159</name>
</gene>
<evidence type="ECO:0000259" key="4">
    <source>
        <dbReference type="Pfam" id="PF00155"/>
    </source>
</evidence>
<keyword evidence="3" id="KW-0472">Membrane</keyword>
<dbReference type="InterPro" id="IPR050478">
    <property type="entry name" value="Ethylene_sulfur-biosynth"/>
</dbReference>
<dbReference type="PANTHER" id="PTHR43795:SF46">
    <property type="entry name" value="AMINOTRANSFERASE ACS12-RELATED"/>
    <property type="match status" value="1"/>
</dbReference>
<sequence length="508" mass="56029">MRLIVPLQGVVQGRGGLFVGSLIPCCLFYFLQLYLKRRRSPPPPPPPPDSDSSSELPRTSSRSSLFTRGNSIGRVRVSSRAAPLAKPPDSPYYIGLERVKTDPYDRVTNRDGIIQLGLAESTLCFDLLQRWMSENLMDSLMMQSDGSGFDVSTIAMYQPFEGLLEVRVAFADFMSRIMGGNVSFDPSNMVITAGGTPAVEVLAFCLADHGNAFLIPSPYYPGFDRDIKFRTGIELIPVHCRSSDNFTVTVSALEQALNQARKRGSKVSGILFSNPSNPVGNILSRETLHAILSFAQEKNIHVISDEIFAGSVYGVDKEFVSMAEVVAASASGDFDKSRVHIIYGLSKDLSLPGFRTGVIYSFHEDVVSAAKKLMRFSSMPVPVQRILISLLSDTRFIEEYMAAHRQRIRDKHFLFVEGLKQLGIPCAESGGGLYCWVDMSSLLTSYSEKGELELFEKLLSVAKINATPGTACYCIEPGWFRCCFTALADEDIPVIMERIKLLAEPSTS</sequence>